<dbReference type="RefSeq" id="WP_066442051.1">
    <property type="nucleotide sequence ID" value="NZ_CBCSAS010000044.1"/>
</dbReference>
<feature type="transmembrane region" description="Helical" evidence="9">
    <location>
        <begin position="274"/>
        <end position="294"/>
    </location>
</feature>
<keyword evidence="8 9" id="KW-0472">Membrane</keyword>
<dbReference type="GO" id="GO:0015450">
    <property type="term" value="F:protein-transporting ATPase activity"/>
    <property type="evidence" value="ECO:0007669"/>
    <property type="project" value="InterPro"/>
</dbReference>
<evidence type="ECO:0000256" key="6">
    <source>
        <dbReference type="ARBA" id="ARBA00022989"/>
    </source>
</evidence>
<protein>
    <recommendedName>
        <fullName evidence="9">Protein translocase subunit SecD</fullName>
    </recommendedName>
</protein>
<dbReference type="NCBIfam" id="TIGR00916">
    <property type="entry name" value="2A0604s01"/>
    <property type="match status" value="1"/>
</dbReference>
<evidence type="ECO:0000259" key="12">
    <source>
        <dbReference type="Pfam" id="PF22599"/>
    </source>
</evidence>
<keyword evidence="2 9" id="KW-0813">Transport</keyword>
<keyword evidence="5 9" id="KW-0653">Protein transport</keyword>
<feature type="transmembrane region" description="Helical" evidence="9">
    <location>
        <begin position="349"/>
        <end position="369"/>
    </location>
</feature>
<proteinExistence type="inferred from homology"/>
<evidence type="ECO:0000256" key="2">
    <source>
        <dbReference type="ARBA" id="ARBA00022448"/>
    </source>
</evidence>
<keyword evidence="7 9" id="KW-0811">Translocation</keyword>
<comment type="caution">
    <text evidence="9">Lacks conserved residue(s) required for the propagation of feature annotation.</text>
</comment>
<dbReference type="Proteomes" id="UP000244180">
    <property type="component" value="Unassembled WGS sequence"/>
</dbReference>
<evidence type="ECO:0000256" key="7">
    <source>
        <dbReference type="ARBA" id="ARBA00023010"/>
    </source>
</evidence>
<reference evidence="14 16" key="1">
    <citation type="submission" date="2015-09" db="EMBL/GenBank/DDBJ databases">
        <title>Draft genome sequence of Hydrogenibacillus schlegelii DSM 2000.</title>
        <authorList>
            <person name="Hemp J."/>
        </authorList>
    </citation>
    <scope>NUCLEOTIDE SEQUENCE [LARGE SCALE GENOMIC DNA]</scope>
    <source>
        <strain evidence="14 16">MA 48</strain>
    </source>
</reference>
<evidence type="ECO:0000256" key="5">
    <source>
        <dbReference type="ARBA" id="ARBA00022927"/>
    </source>
</evidence>
<dbReference type="Pfam" id="PF21760">
    <property type="entry name" value="SecD_1st"/>
    <property type="match status" value="1"/>
</dbReference>
<feature type="domain" description="Protein translocase subunit SecDF P1" evidence="11">
    <location>
        <begin position="59"/>
        <end position="114"/>
    </location>
</feature>
<dbReference type="GO" id="GO:0005886">
    <property type="term" value="C:plasma membrane"/>
    <property type="evidence" value="ECO:0007669"/>
    <property type="project" value="UniProtKB-SubCell"/>
</dbReference>
<dbReference type="PANTHER" id="PTHR30081">
    <property type="entry name" value="PROTEIN-EXPORT MEMBRANE PROTEIN SEC"/>
    <property type="match status" value="1"/>
</dbReference>
<evidence type="ECO:0000259" key="10">
    <source>
        <dbReference type="Pfam" id="PF02355"/>
    </source>
</evidence>
<dbReference type="Pfam" id="PF22599">
    <property type="entry name" value="SecDF_P1_head"/>
    <property type="match status" value="1"/>
</dbReference>
<dbReference type="Proteomes" id="UP000748108">
    <property type="component" value="Unassembled WGS sequence"/>
</dbReference>
<dbReference type="EMBL" id="PEBV01000015">
    <property type="protein sequence ID" value="PTQ53519.1"/>
    <property type="molecule type" value="Genomic_DNA"/>
</dbReference>
<feature type="domain" description="Protein export membrane protein SecD/SecF C-terminal" evidence="10">
    <location>
        <begin position="232"/>
        <end position="400"/>
    </location>
</feature>
<feature type="transmembrane region" description="Helical" evidence="9">
    <location>
        <begin position="246"/>
        <end position="267"/>
    </location>
</feature>
<dbReference type="InterPro" id="IPR055344">
    <property type="entry name" value="SecD_SecF_C_bact"/>
</dbReference>
<dbReference type="HAMAP" id="MF_01463_B">
    <property type="entry name" value="SecD_B"/>
    <property type="match status" value="1"/>
</dbReference>
<evidence type="ECO:0000256" key="9">
    <source>
        <dbReference type="HAMAP-Rule" id="MF_01463"/>
    </source>
</evidence>
<keyword evidence="4 9" id="KW-0812">Transmembrane</keyword>
<dbReference type="InterPro" id="IPR048634">
    <property type="entry name" value="SecD_SecF_C"/>
</dbReference>
<dbReference type="Pfam" id="PF02355">
    <property type="entry name" value="SecD_SecF_C"/>
    <property type="match status" value="1"/>
</dbReference>
<dbReference type="NCBIfam" id="TIGR01129">
    <property type="entry name" value="secD"/>
    <property type="match status" value="1"/>
</dbReference>
<keyword evidence="16" id="KW-1185">Reference proteome</keyword>
<dbReference type="OrthoDB" id="9805019at2"/>
<dbReference type="EMBL" id="JAHHQF010000038">
    <property type="protein sequence ID" value="MBT9281314.1"/>
    <property type="molecule type" value="Genomic_DNA"/>
</dbReference>
<dbReference type="GO" id="GO:0065002">
    <property type="term" value="P:intracellular protein transmembrane transport"/>
    <property type="evidence" value="ECO:0007669"/>
    <property type="project" value="UniProtKB-UniRule"/>
</dbReference>
<evidence type="ECO:0000313" key="16">
    <source>
        <dbReference type="Proteomes" id="UP000243024"/>
    </source>
</evidence>
<reference evidence="15 17" key="2">
    <citation type="submission" date="2017-08" db="EMBL/GenBank/DDBJ databases">
        <title>Burning lignite coal seam in the remote Altai Mountains harbors a hydrogen-driven thermophilic microbial community.</title>
        <authorList>
            <person name="Kadnikov V.V."/>
            <person name="Mardanov A.V."/>
            <person name="Ivasenko D."/>
            <person name="Beletsky A.V."/>
            <person name="Karnachuk O.V."/>
            <person name="Ravin N.V."/>
        </authorList>
    </citation>
    <scope>NUCLEOTIDE SEQUENCE [LARGE SCALE GENOMIC DNA]</scope>
    <source>
        <strain evidence="15">AL33</strain>
    </source>
</reference>
<dbReference type="Gene3D" id="1.20.1640.10">
    <property type="entry name" value="Multidrug efflux transporter AcrB transmembrane domain"/>
    <property type="match status" value="1"/>
</dbReference>
<evidence type="ECO:0000256" key="3">
    <source>
        <dbReference type="ARBA" id="ARBA00022475"/>
    </source>
</evidence>
<dbReference type="Proteomes" id="UP000243024">
    <property type="component" value="Unassembled WGS sequence"/>
</dbReference>
<reference evidence="13" key="3">
    <citation type="journal article" date="2021" name="Microbiology">
        <title>Metagenomic Analysis of the Microbial Community in the Underground Coal Fire Area (Kemerovo Region, Russia) Revealed Predominance of Thermophilic Members of the Phyla Deinococcus-thermus, Aquificae, and Firmicutes.</title>
        <authorList>
            <person name="Kadnikov V."/>
            <person name="Mardanov A.V."/>
            <person name="Beletsky A.V."/>
            <person name="Karnachuk O.V."/>
            <person name="Ravin N.V."/>
        </authorList>
    </citation>
    <scope>NUCLEOTIDE SEQUENCE</scope>
    <source>
        <strain evidence="13">RBS10-49</strain>
    </source>
</reference>
<dbReference type="EMBL" id="JXBB01000003">
    <property type="protein sequence ID" value="OAR05246.1"/>
    <property type="molecule type" value="Genomic_DNA"/>
</dbReference>
<dbReference type="InterPro" id="IPR022813">
    <property type="entry name" value="SecD/SecF_arch_bac"/>
</dbReference>
<feature type="transmembrane region" description="Helical" evidence="9">
    <location>
        <begin position="300"/>
        <end position="319"/>
    </location>
</feature>
<gene>
    <name evidence="9 13" type="primary">secD</name>
    <name evidence="15" type="ORF">HSCHL_2014</name>
    <name evidence="13" type="ORF">KM312_01435</name>
    <name evidence="14" type="ORF">SA87_05650</name>
</gene>
<dbReference type="AlphaFoldDB" id="A0A179IRC3"/>
<sequence>MRQLVQFALIVAALFVLIGTTFWPLARGITLGLDLQGGFELLYKIEPHGGGPVTTDLLRQTETVLANRINVLGVAEPLIEPEPPDRIRIQLPGVTNVDEARQMLAAEAHLAFRHLVLDDKGNVVEESPDLLTGADLKEGAARVVFSDRTTAPMVSLTVKDPKKLEAITRSIPHGDPKHRLAIFLDDRLISAPTVNATITNGQAVIEGMADVEEARRLAGLLNAGALPVKLVELSYASVSPTLGQAALFRGIEAGVAALLFIAVFMLAVYRLPGFVAVVTLFAYVYLVFFFLWGIRVTLTLPGIAALILGMGMAVDANIITDERIKDELRSGKSIPSAVKAGSRRSLMTILDAHVTTLIAGIVLFIMGGASAIRGFAVIHILSTVLNLITNVGLARLLLHLLVRSGRFDRPAFFGVREREIRAA</sequence>
<accession>A0A179IRC3</accession>
<feature type="domain" description="SecDF P1 head subdomain" evidence="12">
    <location>
        <begin position="123"/>
        <end position="228"/>
    </location>
</feature>
<comment type="subunit">
    <text evidence="9">Forms a complex with SecF. Part of the essential Sec protein translocation apparatus which comprises SecA, SecYEG and auxiliary proteins SecDF. Other proteins may also be involved.</text>
</comment>
<dbReference type="GO" id="GO:0006605">
    <property type="term" value="P:protein targeting"/>
    <property type="evidence" value="ECO:0007669"/>
    <property type="project" value="UniProtKB-UniRule"/>
</dbReference>
<evidence type="ECO:0000259" key="11">
    <source>
        <dbReference type="Pfam" id="PF21760"/>
    </source>
</evidence>
<dbReference type="InterPro" id="IPR048631">
    <property type="entry name" value="SecD_1st"/>
</dbReference>
<dbReference type="STRING" id="1484.SA87_05650"/>
<comment type="function">
    <text evidence="9">Part of the Sec protein translocase complex. Interacts with the SecYEG preprotein conducting channel. SecDF uses the proton motive force (PMF) to complete protein translocation after the ATP-dependent function of SecA.</text>
</comment>
<feature type="transmembrane region" description="Helical" evidence="9">
    <location>
        <begin position="375"/>
        <end position="398"/>
    </location>
</feature>
<evidence type="ECO:0000313" key="15">
    <source>
        <dbReference type="EMBL" id="PTQ53519.1"/>
    </source>
</evidence>
<name>A0A179IRC3_HYDSH</name>
<dbReference type="GO" id="GO:0043952">
    <property type="term" value="P:protein transport by the Sec complex"/>
    <property type="evidence" value="ECO:0007669"/>
    <property type="project" value="UniProtKB-UniRule"/>
</dbReference>
<dbReference type="PANTHER" id="PTHR30081:SF1">
    <property type="entry name" value="PROTEIN TRANSLOCASE SUBUNIT SECD"/>
    <property type="match status" value="1"/>
</dbReference>
<evidence type="ECO:0000313" key="14">
    <source>
        <dbReference type="EMBL" id="OAR05246.1"/>
    </source>
</evidence>
<evidence type="ECO:0000256" key="4">
    <source>
        <dbReference type="ARBA" id="ARBA00022692"/>
    </source>
</evidence>
<organism evidence="14 16">
    <name type="scientific">Hydrogenibacillus schlegelii</name>
    <name type="common">Bacillus schlegelii</name>
    <dbReference type="NCBI Taxonomy" id="1484"/>
    <lineage>
        <taxon>Bacteria</taxon>
        <taxon>Bacillati</taxon>
        <taxon>Bacillota</taxon>
        <taxon>Bacilli</taxon>
        <taxon>Bacillales</taxon>
        <taxon>Bacillales Family X. Incertae Sedis</taxon>
        <taxon>Hydrogenibacillus</taxon>
    </lineage>
</organism>
<evidence type="ECO:0000256" key="8">
    <source>
        <dbReference type="ARBA" id="ARBA00023136"/>
    </source>
</evidence>
<keyword evidence="3 9" id="KW-1003">Cell membrane</keyword>
<evidence type="ECO:0000256" key="1">
    <source>
        <dbReference type="ARBA" id="ARBA00004651"/>
    </source>
</evidence>
<comment type="caution">
    <text evidence="14">The sequence shown here is derived from an EMBL/GenBank/DDBJ whole genome shotgun (WGS) entry which is preliminary data.</text>
</comment>
<dbReference type="InterPro" id="IPR005791">
    <property type="entry name" value="SecD"/>
</dbReference>
<comment type="similarity">
    <text evidence="9">Belongs to the SecD/SecF family. SecD subfamily.</text>
</comment>
<evidence type="ECO:0000313" key="13">
    <source>
        <dbReference type="EMBL" id="MBT9281314.1"/>
    </source>
</evidence>
<dbReference type="SUPFAM" id="SSF82866">
    <property type="entry name" value="Multidrug efflux transporter AcrB transmembrane domain"/>
    <property type="match status" value="1"/>
</dbReference>
<comment type="subcellular location">
    <subcellularLocation>
        <location evidence="1 9">Cell membrane</location>
        <topology evidence="1 9">Multi-pass membrane protein</topology>
    </subcellularLocation>
</comment>
<dbReference type="Gene3D" id="3.30.70.3220">
    <property type="match status" value="1"/>
</dbReference>
<keyword evidence="6 9" id="KW-1133">Transmembrane helix</keyword>
<dbReference type="InterPro" id="IPR054384">
    <property type="entry name" value="SecDF_P1_head"/>
</dbReference>
<evidence type="ECO:0000313" key="17">
    <source>
        <dbReference type="Proteomes" id="UP000244180"/>
    </source>
</evidence>